<name>A0ACB9NZ89_9MYRT</name>
<dbReference type="Proteomes" id="UP001057402">
    <property type="component" value="Chromosome 7"/>
</dbReference>
<proteinExistence type="predicted"/>
<evidence type="ECO:0000313" key="1">
    <source>
        <dbReference type="EMBL" id="KAI4341493.1"/>
    </source>
</evidence>
<keyword evidence="2" id="KW-1185">Reference proteome</keyword>
<comment type="caution">
    <text evidence="1">The sequence shown here is derived from an EMBL/GenBank/DDBJ whole genome shotgun (WGS) entry which is preliminary data.</text>
</comment>
<gene>
    <name evidence="1" type="ORF">MLD38_026211</name>
</gene>
<protein>
    <submittedName>
        <fullName evidence="1">Uncharacterized protein</fullName>
    </submittedName>
</protein>
<sequence>MPSPPSSSPALADRRRSYDPLPRGQPQSPELAREWLETKQPAAFREKFSLASYNILGDNNAFKHRDMYTNVPMPYLKWNRRKRVICEELIGWNPDIICLQEVDKYFDIFNILQKAGYRSSYKRRTGDAADGCAIFWKANEFKLLEMESIEYKKYGLRDNVAQLAVFKMCRAESRRFVVGNIHVLYNPSRGEVKLGQIRFFSSRAAELAEKWGGTPIVLAGDFNTIPESPIYRFLSSSQLDISPYDRRELSGQRSNNLANVVGLKRDISDMSFLMDRYLNVDWTEAELKTATGNVGSGVAMHPLNLNSSYAIVKGGEPEATSYHSKFIGTVDYIWYSEGLTPTRVLDTPPLDILHGIGALPCENVGSDHLALVTEFAFTEDFLASE</sequence>
<reference evidence="2" key="1">
    <citation type="journal article" date="2023" name="Front. Plant Sci.">
        <title>Chromosomal-level genome assembly of Melastoma candidum provides insights into trichome evolution.</title>
        <authorList>
            <person name="Zhong Y."/>
            <person name="Wu W."/>
            <person name="Sun C."/>
            <person name="Zou P."/>
            <person name="Liu Y."/>
            <person name="Dai S."/>
            <person name="Zhou R."/>
        </authorList>
    </citation>
    <scope>NUCLEOTIDE SEQUENCE [LARGE SCALE GENOMIC DNA]</scope>
</reference>
<organism evidence="1 2">
    <name type="scientific">Melastoma candidum</name>
    <dbReference type="NCBI Taxonomy" id="119954"/>
    <lineage>
        <taxon>Eukaryota</taxon>
        <taxon>Viridiplantae</taxon>
        <taxon>Streptophyta</taxon>
        <taxon>Embryophyta</taxon>
        <taxon>Tracheophyta</taxon>
        <taxon>Spermatophyta</taxon>
        <taxon>Magnoliopsida</taxon>
        <taxon>eudicotyledons</taxon>
        <taxon>Gunneridae</taxon>
        <taxon>Pentapetalae</taxon>
        <taxon>rosids</taxon>
        <taxon>malvids</taxon>
        <taxon>Myrtales</taxon>
        <taxon>Melastomataceae</taxon>
        <taxon>Melastomatoideae</taxon>
        <taxon>Melastomateae</taxon>
        <taxon>Melastoma</taxon>
    </lineage>
</organism>
<dbReference type="EMBL" id="CM042886">
    <property type="protein sequence ID" value="KAI4341493.1"/>
    <property type="molecule type" value="Genomic_DNA"/>
</dbReference>
<evidence type="ECO:0000313" key="2">
    <source>
        <dbReference type="Proteomes" id="UP001057402"/>
    </source>
</evidence>
<accession>A0ACB9NZ89</accession>